<comment type="caution">
    <text evidence="2">The sequence shown here is derived from an EMBL/GenBank/DDBJ whole genome shotgun (WGS) entry which is preliminary data.</text>
</comment>
<reference evidence="2 3" key="1">
    <citation type="submission" date="2009-01" db="EMBL/GenBank/DDBJ databases">
        <authorList>
            <person name="Qin X."/>
            <person name="Bachman B."/>
            <person name="Battles P."/>
            <person name="Bell A."/>
            <person name="Bess C."/>
            <person name="Bickham C."/>
            <person name="Chaboub L."/>
            <person name="Chen D."/>
            <person name="Coyle M."/>
            <person name="Deiros D.R."/>
            <person name="Dinh H."/>
            <person name="Forbes L."/>
            <person name="Fowler G."/>
            <person name="Francisco L."/>
            <person name="Fu Q."/>
            <person name="Gubbala S."/>
            <person name="Hale W."/>
            <person name="Han Y."/>
            <person name="Hemphill L."/>
            <person name="Highlander S.K."/>
            <person name="Hirani K."/>
            <person name="Hogues M."/>
            <person name="Jackson L."/>
            <person name="Jakkamsetti A."/>
            <person name="Javaid M."/>
            <person name="Jiang H."/>
            <person name="Korchina V."/>
            <person name="Kovar C."/>
            <person name="Lara F."/>
            <person name="Lee S."/>
            <person name="Mata R."/>
            <person name="Mathew T."/>
            <person name="Moen C."/>
            <person name="Morales K."/>
            <person name="Munidasa M."/>
            <person name="Nazareth L."/>
            <person name="Ngo R."/>
            <person name="Nguyen L."/>
            <person name="Okwuonu G."/>
            <person name="Ongeri F."/>
            <person name="Patil S."/>
            <person name="Petrosino J."/>
            <person name="Pham C."/>
            <person name="Pham P."/>
            <person name="Pu L.-L."/>
            <person name="Puazo M."/>
            <person name="Raj R."/>
            <person name="Reid J."/>
            <person name="Rouhana J."/>
            <person name="Saada N."/>
            <person name="Shang Y."/>
            <person name="Simmons D."/>
            <person name="Thornton R."/>
            <person name="Warren J."/>
            <person name="Weissenberger G."/>
            <person name="Zhang J."/>
            <person name="Zhang L."/>
            <person name="Zhou C."/>
            <person name="Zhu D."/>
            <person name="Muzny D."/>
            <person name="Worley K."/>
            <person name="Gibbs R."/>
        </authorList>
    </citation>
    <scope>NUCLEOTIDE SEQUENCE [LARGE SCALE GENOMIC DNA]</scope>
    <source>
        <strain evidence="2 3">DSM 15434</strain>
    </source>
</reference>
<feature type="compositionally biased region" description="Basic residues" evidence="1">
    <location>
        <begin position="27"/>
        <end position="39"/>
    </location>
</feature>
<dbReference type="HOGENOM" id="CLU_2763562_0_0_11"/>
<evidence type="ECO:0000313" key="2">
    <source>
        <dbReference type="EMBL" id="EEH66533.1"/>
    </source>
</evidence>
<evidence type="ECO:0000313" key="3">
    <source>
        <dbReference type="Proteomes" id="UP000004778"/>
    </source>
</evidence>
<feature type="non-terminal residue" evidence="2">
    <location>
        <position position="70"/>
    </location>
</feature>
<sequence length="70" mass="7930">MLSLISFSGRRPSKAAYALPASYRTHRAWPRPEHRRRSRSCFQSLHTSRESRGNPTAGRAYASQSVIEAL</sequence>
<proteinExistence type="predicted"/>
<dbReference type="EMBL" id="ACFH01000036">
    <property type="protein sequence ID" value="EEH66533.1"/>
    <property type="molecule type" value="Genomic_DNA"/>
</dbReference>
<dbReference type="Proteomes" id="UP000004778">
    <property type="component" value="Unassembled WGS sequence"/>
</dbReference>
<evidence type="ECO:0000256" key="1">
    <source>
        <dbReference type="SAM" id="MobiDB-lite"/>
    </source>
</evidence>
<gene>
    <name evidence="2" type="ORF">HMPREF0058_0609</name>
</gene>
<dbReference type="AlphaFoldDB" id="C0W415"/>
<name>C0W415_9ACTO</name>
<accession>C0W415</accession>
<protein>
    <submittedName>
        <fullName evidence="2">Uncharacterized protein</fullName>
    </submittedName>
</protein>
<organism evidence="2 3">
    <name type="scientific">Actinomyces urogenitalis DSM 15434</name>
    <dbReference type="NCBI Taxonomy" id="525246"/>
    <lineage>
        <taxon>Bacteria</taxon>
        <taxon>Bacillati</taxon>
        <taxon>Actinomycetota</taxon>
        <taxon>Actinomycetes</taxon>
        <taxon>Actinomycetales</taxon>
        <taxon>Actinomycetaceae</taxon>
        <taxon>Actinomyces</taxon>
    </lineage>
</organism>
<keyword evidence="3" id="KW-1185">Reference proteome</keyword>
<feature type="region of interest" description="Disordered" evidence="1">
    <location>
        <begin position="27"/>
        <end position="70"/>
    </location>
</feature>